<dbReference type="Proteomes" id="UP001341840">
    <property type="component" value="Unassembled WGS sequence"/>
</dbReference>
<evidence type="ECO:0000313" key="1">
    <source>
        <dbReference type="EMBL" id="MED6142817.1"/>
    </source>
</evidence>
<sequence>MLYWVNKDDFDLIATNIAVTDYSGRSTPAKGLVSLTVKISSNVRNTMFVVVFQSSYNALLGRDWICNTPTFGRKECPGKITVHQIIIRCSVACRSARGRSVPQRHASGGTTGRVVARRCRIGARAFPLRSIRRIRIVSLGGSVKYSFSNIGLIGVSF</sequence>
<proteinExistence type="predicted"/>
<dbReference type="EMBL" id="JASCZI010090623">
    <property type="protein sequence ID" value="MED6142817.1"/>
    <property type="molecule type" value="Genomic_DNA"/>
</dbReference>
<evidence type="ECO:0000313" key="2">
    <source>
        <dbReference type="Proteomes" id="UP001341840"/>
    </source>
</evidence>
<gene>
    <name evidence="1" type="ORF">PIB30_001016</name>
</gene>
<comment type="caution">
    <text evidence="1">The sequence shown here is derived from an EMBL/GenBank/DDBJ whole genome shotgun (WGS) entry which is preliminary data.</text>
</comment>
<reference evidence="1 2" key="1">
    <citation type="journal article" date="2023" name="Plants (Basel)">
        <title>Bridging the Gap: Combining Genomics and Transcriptomics Approaches to Understand Stylosanthes scabra, an Orphan Legume from the Brazilian Caatinga.</title>
        <authorList>
            <person name="Ferreira-Neto J.R.C."/>
            <person name="da Silva M.D."/>
            <person name="Binneck E."/>
            <person name="de Melo N.F."/>
            <person name="da Silva R.H."/>
            <person name="de Melo A.L.T.M."/>
            <person name="Pandolfi V."/>
            <person name="Bustamante F.O."/>
            <person name="Brasileiro-Vidal A.C."/>
            <person name="Benko-Iseppon A.M."/>
        </authorList>
    </citation>
    <scope>NUCLEOTIDE SEQUENCE [LARGE SCALE GENOMIC DNA]</scope>
    <source>
        <tissue evidence="1">Leaves</tissue>
    </source>
</reference>
<protein>
    <submittedName>
        <fullName evidence="1">Uncharacterized protein</fullName>
    </submittedName>
</protein>
<keyword evidence="2" id="KW-1185">Reference proteome</keyword>
<accession>A0ABU6T2B8</accession>
<organism evidence="1 2">
    <name type="scientific">Stylosanthes scabra</name>
    <dbReference type="NCBI Taxonomy" id="79078"/>
    <lineage>
        <taxon>Eukaryota</taxon>
        <taxon>Viridiplantae</taxon>
        <taxon>Streptophyta</taxon>
        <taxon>Embryophyta</taxon>
        <taxon>Tracheophyta</taxon>
        <taxon>Spermatophyta</taxon>
        <taxon>Magnoliopsida</taxon>
        <taxon>eudicotyledons</taxon>
        <taxon>Gunneridae</taxon>
        <taxon>Pentapetalae</taxon>
        <taxon>rosids</taxon>
        <taxon>fabids</taxon>
        <taxon>Fabales</taxon>
        <taxon>Fabaceae</taxon>
        <taxon>Papilionoideae</taxon>
        <taxon>50 kb inversion clade</taxon>
        <taxon>dalbergioids sensu lato</taxon>
        <taxon>Dalbergieae</taxon>
        <taxon>Pterocarpus clade</taxon>
        <taxon>Stylosanthes</taxon>
    </lineage>
</organism>
<name>A0ABU6T2B8_9FABA</name>